<dbReference type="AlphaFoldDB" id="A0A848RMG6"/>
<feature type="region of interest" description="Disordered" evidence="1">
    <location>
        <begin position="470"/>
        <end position="503"/>
    </location>
</feature>
<evidence type="ECO:0000313" key="3">
    <source>
        <dbReference type="Proteomes" id="UP000582487"/>
    </source>
</evidence>
<protein>
    <submittedName>
        <fullName evidence="2">Uncharacterized protein</fullName>
    </submittedName>
</protein>
<proteinExistence type="predicted"/>
<feature type="compositionally biased region" description="Basic and acidic residues" evidence="1">
    <location>
        <begin position="483"/>
        <end position="492"/>
    </location>
</feature>
<dbReference type="Proteomes" id="UP000582487">
    <property type="component" value="Unassembled WGS sequence"/>
</dbReference>
<evidence type="ECO:0000313" key="2">
    <source>
        <dbReference type="EMBL" id="NMW93952.1"/>
    </source>
</evidence>
<name>A0A848RMG6_9ACTO</name>
<reference evidence="2 3" key="1">
    <citation type="submission" date="2020-04" db="EMBL/GenBank/DDBJ databases">
        <title>Antimicrobial susceptibility and clonality of vaginal-derived multi-drug resistant Mobiluncus isolates in China.</title>
        <authorList>
            <person name="Zhang X."/>
        </authorList>
    </citation>
    <scope>NUCLEOTIDE SEQUENCE [LARGE SCALE GENOMIC DNA]</scope>
    <source>
        <strain evidence="2 3">7</strain>
    </source>
</reference>
<gene>
    <name evidence="2" type="ORF">HHJ74_09705</name>
</gene>
<organism evidence="2 3">
    <name type="scientific">Mobiluncus mulieris</name>
    <dbReference type="NCBI Taxonomy" id="2052"/>
    <lineage>
        <taxon>Bacteria</taxon>
        <taxon>Bacillati</taxon>
        <taxon>Actinomycetota</taxon>
        <taxon>Actinomycetes</taxon>
        <taxon>Actinomycetales</taxon>
        <taxon>Actinomycetaceae</taxon>
        <taxon>Mobiluncus</taxon>
    </lineage>
</organism>
<comment type="caution">
    <text evidence="2">The sequence shown here is derived from an EMBL/GenBank/DDBJ whole genome shotgun (WGS) entry which is preliminary data.</text>
</comment>
<dbReference type="EMBL" id="JABCUV010000013">
    <property type="protein sequence ID" value="NMW93952.1"/>
    <property type="molecule type" value="Genomic_DNA"/>
</dbReference>
<sequence>MDAGLVNGLGAGVAGSLPRRPVGEARGSASVSGTSVAVSRGRVPVMDTVEITSAKPAPASASPSAVFDPTAVDGPFEQKHIGGVLATSSAIDGYNGWETMLKHLFGIQNGGDKSDIPVIPSFNWGGHGPYSVEGGYTPGHRFTQEERNLIANMYVYAHDHGMSEMAVSHYTSAAYSPALPYNVEDFDYAWIAPDNPADRIDHRVLEGRAAMVEYFRRGTIKPPRWFNQPEEAAQTVVETLSSAALNDNLIPKNWIVNAAGDDCWGYNGSNTIKDYKDVQALVYAYSPHHSDGKPSELGVQSAEAQRYIAWREANFSQVRSMIAEAKQPAATPVPGAPAGAGNQGNVDGPKAYFEKYSSRIEGLVAALDDSQKATLGELYNLAGKKGGEQALQKVDALAKAMVTANFMEIMLLPGRDKDGKKTTNLLDMLVWTKDFPDQSKVLQAVIAKKTQDSQSITPILEKPMTLKLAGKTLATPGVTETPTKTKETKETNKPTQPNNTSTH</sequence>
<evidence type="ECO:0000256" key="1">
    <source>
        <dbReference type="SAM" id="MobiDB-lite"/>
    </source>
</evidence>
<accession>A0A848RMG6</accession>